<dbReference type="Proteomes" id="UP001174210">
    <property type="component" value="Unassembled WGS sequence"/>
</dbReference>
<accession>A0ABT8IUF8</accession>
<dbReference type="InterPro" id="IPR021449">
    <property type="entry name" value="DUF3099"/>
</dbReference>
<organism evidence="3 4">
    <name type="scientific">Leifsonia virtsii</name>
    <dbReference type="NCBI Taxonomy" id="3035915"/>
    <lineage>
        <taxon>Bacteria</taxon>
        <taxon>Bacillati</taxon>
        <taxon>Actinomycetota</taxon>
        <taxon>Actinomycetes</taxon>
        <taxon>Micrococcales</taxon>
        <taxon>Microbacteriaceae</taxon>
        <taxon>Leifsonia</taxon>
    </lineage>
</organism>
<feature type="transmembrane region" description="Helical" evidence="2">
    <location>
        <begin position="27"/>
        <end position="47"/>
    </location>
</feature>
<keyword evidence="2" id="KW-0472">Membrane</keyword>
<feature type="transmembrane region" description="Helical" evidence="2">
    <location>
        <begin position="53"/>
        <end position="71"/>
    </location>
</feature>
<keyword evidence="2" id="KW-0812">Transmembrane</keyword>
<proteinExistence type="predicted"/>
<dbReference type="Pfam" id="PF11298">
    <property type="entry name" value="DUF3099"/>
    <property type="match status" value="1"/>
</dbReference>
<keyword evidence="4" id="KW-1185">Reference proteome</keyword>
<dbReference type="RefSeq" id="WP_301215788.1">
    <property type="nucleotide sequence ID" value="NZ_JAROCB010000001.1"/>
</dbReference>
<evidence type="ECO:0000313" key="3">
    <source>
        <dbReference type="EMBL" id="MDN4596086.1"/>
    </source>
</evidence>
<feature type="region of interest" description="Disordered" evidence="1">
    <location>
        <begin position="82"/>
        <end position="103"/>
    </location>
</feature>
<protein>
    <submittedName>
        <fullName evidence="3">DUF3099 domain-containing protein</fullName>
    </submittedName>
</protein>
<keyword evidence="2" id="KW-1133">Transmembrane helix</keyword>
<name>A0ABT8IUF8_9MICO</name>
<reference evidence="3" key="1">
    <citation type="submission" date="2023-03" db="EMBL/GenBank/DDBJ databases">
        <title>MT1 and MT2 Draft Genomes of Novel Species.</title>
        <authorList>
            <person name="Venkateswaran K."/>
        </authorList>
    </citation>
    <scope>NUCLEOTIDE SEQUENCE</scope>
    <source>
        <strain evidence="3">F6_8S_P_1A</strain>
    </source>
</reference>
<evidence type="ECO:0000313" key="4">
    <source>
        <dbReference type="Proteomes" id="UP001174210"/>
    </source>
</evidence>
<sequence>MKKPSAPSITTLPLSPDEERRHRMIKYSVAMSIRVVCLIVAVIVPGWWAAVPLVGAIFLPYIAVVIANVSVEQGRVDVQRPGAIVPVTPPQQRRREDGREDAQ</sequence>
<comment type="caution">
    <text evidence="3">The sequence shown here is derived from an EMBL/GenBank/DDBJ whole genome shotgun (WGS) entry which is preliminary data.</text>
</comment>
<gene>
    <name evidence="3" type="ORF">P5G59_02935</name>
</gene>
<evidence type="ECO:0000256" key="2">
    <source>
        <dbReference type="SAM" id="Phobius"/>
    </source>
</evidence>
<dbReference type="EMBL" id="JAROCB010000001">
    <property type="protein sequence ID" value="MDN4596086.1"/>
    <property type="molecule type" value="Genomic_DNA"/>
</dbReference>
<evidence type="ECO:0000256" key="1">
    <source>
        <dbReference type="SAM" id="MobiDB-lite"/>
    </source>
</evidence>
<feature type="compositionally biased region" description="Basic and acidic residues" evidence="1">
    <location>
        <begin position="93"/>
        <end position="103"/>
    </location>
</feature>